<sequence>MITKKICNHLSIHYQYFTASTLFLVSFFEWRTGCYVSSMMSNNKESLIKQISEYARLNEQEEIQLRKIIS</sequence>
<accession>A0A377LZ56</accession>
<dbReference type="AlphaFoldDB" id="A0A377LZ56"/>
<organism evidence="1 2">
    <name type="scientific">Enterobacter cloacae</name>
    <dbReference type="NCBI Taxonomy" id="550"/>
    <lineage>
        <taxon>Bacteria</taxon>
        <taxon>Pseudomonadati</taxon>
        <taxon>Pseudomonadota</taxon>
        <taxon>Gammaproteobacteria</taxon>
        <taxon>Enterobacterales</taxon>
        <taxon>Enterobacteriaceae</taxon>
        <taxon>Enterobacter</taxon>
        <taxon>Enterobacter cloacae complex</taxon>
    </lineage>
</organism>
<gene>
    <name evidence="1" type="ORF">NCTC10005_03707</name>
</gene>
<evidence type="ECO:0000313" key="2">
    <source>
        <dbReference type="Proteomes" id="UP000255106"/>
    </source>
</evidence>
<evidence type="ECO:0000313" key="1">
    <source>
        <dbReference type="EMBL" id="STQ10943.1"/>
    </source>
</evidence>
<dbReference type="Proteomes" id="UP000255106">
    <property type="component" value="Unassembled WGS sequence"/>
</dbReference>
<name>A0A377LZ56_ENTCL</name>
<dbReference type="EMBL" id="UGJB01000004">
    <property type="protein sequence ID" value="STQ10943.1"/>
    <property type="molecule type" value="Genomic_DNA"/>
</dbReference>
<reference evidence="1 2" key="1">
    <citation type="submission" date="2018-06" db="EMBL/GenBank/DDBJ databases">
        <authorList>
            <consortium name="Pathogen Informatics"/>
            <person name="Doyle S."/>
        </authorList>
    </citation>
    <scope>NUCLEOTIDE SEQUENCE [LARGE SCALE GENOMIC DNA]</scope>
    <source>
        <strain evidence="1 2">NCTC10005</strain>
    </source>
</reference>
<proteinExistence type="predicted"/>
<protein>
    <submittedName>
        <fullName evidence="1">Uncharacterized protein</fullName>
    </submittedName>
</protein>